<feature type="signal peptide" evidence="1">
    <location>
        <begin position="1"/>
        <end position="24"/>
    </location>
</feature>
<evidence type="ECO:0000313" key="3">
    <source>
        <dbReference type="Proteomes" id="UP001108027"/>
    </source>
</evidence>
<comment type="caution">
    <text evidence="2">The sequence shown here is derived from an EMBL/GenBank/DDBJ whole genome shotgun (WGS) entry which is preliminary data.</text>
</comment>
<reference evidence="2" key="1">
    <citation type="submission" date="2021-10" db="EMBL/GenBank/DDBJ databases">
        <title>The diversity and Nitrogen Metabolism of Culturable Nitrate-Utilizing Bacteria Within the Oxygen Minimum Zone of the Changjiang (Yangtze River)Estuary.</title>
        <authorList>
            <person name="Zhang D."/>
            <person name="Zheng J."/>
            <person name="Liu S."/>
            <person name="He W."/>
        </authorList>
    </citation>
    <scope>NUCLEOTIDE SEQUENCE</scope>
    <source>
        <strain evidence="2">FXH-223</strain>
    </source>
</reference>
<dbReference type="AlphaFoldDB" id="A0A9Q3YMB3"/>
<dbReference type="EMBL" id="JAJGNA010000008">
    <property type="protein sequence ID" value="MCC4308612.1"/>
    <property type="molecule type" value="Genomic_DNA"/>
</dbReference>
<evidence type="ECO:0000256" key="1">
    <source>
        <dbReference type="SAM" id="SignalP"/>
    </source>
</evidence>
<gene>
    <name evidence="2" type="ORF">LL252_08500</name>
</gene>
<keyword evidence="3" id="KW-1185">Reference proteome</keyword>
<organism evidence="2 3">
    <name type="scientific">Alloalcanivorax marinus</name>
    <dbReference type="NCBI Taxonomy" id="1177169"/>
    <lineage>
        <taxon>Bacteria</taxon>
        <taxon>Pseudomonadati</taxon>
        <taxon>Pseudomonadota</taxon>
        <taxon>Gammaproteobacteria</taxon>
        <taxon>Oceanospirillales</taxon>
        <taxon>Alcanivoracaceae</taxon>
        <taxon>Alloalcanivorax</taxon>
    </lineage>
</organism>
<dbReference type="RefSeq" id="WP_228233754.1">
    <property type="nucleotide sequence ID" value="NZ_JAJGNA010000008.1"/>
</dbReference>
<name>A0A9Q3YMB3_9GAMM</name>
<feature type="chain" id="PRO_5040242091" evidence="1">
    <location>
        <begin position="25"/>
        <end position="324"/>
    </location>
</feature>
<evidence type="ECO:0000313" key="2">
    <source>
        <dbReference type="EMBL" id="MCC4308612.1"/>
    </source>
</evidence>
<keyword evidence="1" id="KW-0732">Signal</keyword>
<proteinExistence type="predicted"/>
<protein>
    <submittedName>
        <fullName evidence="2">Uncharacterized protein</fullName>
    </submittedName>
</protein>
<dbReference type="Proteomes" id="UP001108027">
    <property type="component" value="Unassembled WGS sequence"/>
</dbReference>
<accession>A0A9Q3YMB3</accession>
<sequence length="324" mass="34662">MTVRFRFAGLLGLAGLMLAGAAGAHGPEAKAVKARLDPLPAALAGVDAQVQTTVAPQLVVANDSDRTLEILDGEGRAFLRIDRGGVLADLASPAWYRGQTAARGVPLPDGVAQDAAPRWAKVNDRPHWGWFDPRLRTDGVEVPHDLEHAGRPARLADWRVPVRRAGEATALAGSFRYEPLPPGRFLSRLTSDPVLTERVTVTLAPGTVPALHLHNQGEKPVTVADARGRPWLRVGPGGSFLNADPEAAAPKWVKVAGGPRYTWTEPRAAYGERWPSAAVLDAGERARVSTWTLPVTVGDKPVAVTGEVLWVPGERMAEAGHHHH</sequence>